<feature type="signal peptide" evidence="1">
    <location>
        <begin position="1"/>
        <end position="20"/>
    </location>
</feature>
<evidence type="ECO:0000313" key="3">
    <source>
        <dbReference type="Proteomes" id="UP000823405"/>
    </source>
</evidence>
<dbReference type="PROSITE" id="PS51257">
    <property type="entry name" value="PROKAR_LIPOPROTEIN"/>
    <property type="match status" value="1"/>
</dbReference>
<gene>
    <name evidence="2" type="ORF">BGZ97_007890</name>
</gene>
<comment type="caution">
    <text evidence="2">The sequence shown here is derived from an EMBL/GenBank/DDBJ whole genome shotgun (WGS) entry which is preliminary data.</text>
</comment>
<sequence length="115" mass="12500">MKIQLFTIAALALATSTVSAFSCPTDPTHTIGETCMSTMLDAARCNCWAYASAGSGNCWGKCQLAGKYRSNCIRGCSDQMTKEQDKCDRIYDDYKTNGGGLDWAVKMGLKTGKWC</sequence>
<evidence type="ECO:0000256" key="1">
    <source>
        <dbReference type="SAM" id="SignalP"/>
    </source>
</evidence>
<feature type="chain" id="PRO_5040327671" evidence="1">
    <location>
        <begin position="21"/>
        <end position="115"/>
    </location>
</feature>
<dbReference type="Proteomes" id="UP000823405">
    <property type="component" value="Unassembled WGS sequence"/>
</dbReference>
<organism evidence="2 3">
    <name type="scientific">Linnemannia gamsii</name>
    <dbReference type="NCBI Taxonomy" id="64522"/>
    <lineage>
        <taxon>Eukaryota</taxon>
        <taxon>Fungi</taxon>
        <taxon>Fungi incertae sedis</taxon>
        <taxon>Mucoromycota</taxon>
        <taxon>Mortierellomycotina</taxon>
        <taxon>Mortierellomycetes</taxon>
        <taxon>Mortierellales</taxon>
        <taxon>Mortierellaceae</taxon>
        <taxon>Linnemannia</taxon>
    </lineage>
</organism>
<dbReference type="OrthoDB" id="10318558at2759"/>
<keyword evidence="1" id="KW-0732">Signal</keyword>
<reference evidence="2" key="1">
    <citation type="journal article" date="2020" name="Fungal Divers.">
        <title>Resolving the Mortierellaceae phylogeny through synthesis of multi-gene phylogenetics and phylogenomics.</title>
        <authorList>
            <person name="Vandepol N."/>
            <person name="Liber J."/>
            <person name="Desiro A."/>
            <person name="Na H."/>
            <person name="Kennedy M."/>
            <person name="Barry K."/>
            <person name="Grigoriev I.V."/>
            <person name="Miller A.N."/>
            <person name="O'Donnell K."/>
            <person name="Stajich J.E."/>
            <person name="Bonito G."/>
        </authorList>
    </citation>
    <scope>NUCLEOTIDE SEQUENCE</scope>
    <source>
        <strain evidence="2">NVP60</strain>
    </source>
</reference>
<evidence type="ECO:0000313" key="2">
    <source>
        <dbReference type="EMBL" id="KAG0285212.1"/>
    </source>
</evidence>
<protein>
    <submittedName>
        <fullName evidence="2">Uncharacterized protein</fullName>
    </submittedName>
</protein>
<name>A0A9P6QPZ8_9FUNG</name>
<accession>A0A9P6QPZ8</accession>
<dbReference type="EMBL" id="JAAAIN010003548">
    <property type="protein sequence ID" value="KAG0285212.1"/>
    <property type="molecule type" value="Genomic_DNA"/>
</dbReference>
<keyword evidence="3" id="KW-1185">Reference proteome</keyword>
<dbReference type="AlphaFoldDB" id="A0A9P6QPZ8"/>
<proteinExistence type="predicted"/>